<dbReference type="InterPro" id="IPR002018">
    <property type="entry name" value="CarbesteraseB"/>
</dbReference>
<keyword evidence="4" id="KW-0472">Membrane</keyword>
<feature type="compositionally biased region" description="Low complexity" evidence="3">
    <location>
        <begin position="1"/>
        <end position="18"/>
    </location>
</feature>
<dbReference type="Pfam" id="PF00135">
    <property type="entry name" value="COesterase"/>
    <property type="match status" value="1"/>
</dbReference>
<dbReference type="InterPro" id="IPR019826">
    <property type="entry name" value="Carboxylesterase_B_AS"/>
</dbReference>
<dbReference type="InterPro" id="IPR029058">
    <property type="entry name" value="AB_hydrolase_fold"/>
</dbReference>
<dbReference type="PROSITE" id="PS00122">
    <property type="entry name" value="CARBOXYLESTERASE_B_1"/>
    <property type="match status" value="1"/>
</dbReference>
<dbReference type="Proteomes" id="UP000033710">
    <property type="component" value="Unassembled WGS sequence"/>
</dbReference>
<reference evidence="6 7" key="1">
    <citation type="journal article" date="2014" name="BMC Genomics">
        <title>Comparative genomics of the major fungal agents of human and animal Sporotrichosis: Sporothrix schenckii and Sporothrix brasiliensis.</title>
        <authorList>
            <person name="Teixeira M.M."/>
            <person name="de Almeida L.G."/>
            <person name="Kubitschek-Barreira P."/>
            <person name="Alves F.L."/>
            <person name="Kioshima E.S."/>
            <person name="Abadio A.K."/>
            <person name="Fernandes L."/>
            <person name="Derengowski L.S."/>
            <person name="Ferreira K.S."/>
            <person name="Souza R.C."/>
            <person name="Ruiz J.C."/>
            <person name="de Andrade N.C."/>
            <person name="Paes H.C."/>
            <person name="Nicola A.M."/>
            <person name="Albuquerque P."/>
            <person name="Gerber A.L."/>
            <person name="Martins V.P."/>
            <person name="Peconick L.D."/>
            <person name="Neto A.V."/>
            <person name="Chaucanez C.B."/>
            <person name="Silva P.A."/>
            <person name="Cunha O.L."/>
            <person name="de Oliveira F.F."/>
            <person name="dos Santos T.C."/>
            <person name="Barros A.L."/>
            <person name="Soares M.A."/>
            <person name="de Oliveira L.M."/>
            <person name="Marini M.M."/>
            <person name="Villalobos-Duno H."/>
            <person name="Cunha M.M."/>
            <person name="de Hoog S."/>
            <person name="da Silveira J.F."/>
            <person name="Henrissat B."/>
            <person name="Nino-Vega G.A."/>
            <person name="Cisalpino P.S."/>
            <person name="Mora-Montes H.M."/>
            <person name="Almeida S.R."/>
            <person name="Stajich J.E."/>
            <person name="Lopes-Bezerra L.M."/>
            <person name="Vasconcelos A.T."/>
            <person name="Felipe M.S."/>
        </authorList>
    </citation>
    <scope>NUCLEOTIDE SEQUENCE [LARGE SCALE GENOMIC DNA]</scope>
    <source>
        <strain evidence="6 7">1099-18</strain>
    </source>
</reference>
<accession>A0A0F2LWF3</accession>
<keyword evidence="4" id="KW-0812">Transmembrane</keyword>
<gene>
    <name evidence="6" type="ORF">SPSK_04963</name>
</gene>
<dbReference type="PANTHER" id="PTHR43142">
    <property type="entry name" value="CARBOXYLIC ESTER HYDROLASE"/>
    <property type="match status" value="1"/>
</dbReference>
<keyword evidence="2" id="KW-0378">Hydrolase</keyword>
<dbReference type="RefSeq" id="XP_016583501.1">
    <property type="nucleotide sequence ID" value="XM_016731721.1"/>
</dbReference>
<feature type="domain" description="Carboxylesterase type B" evidence="5">
    <location>
        <begin position="275"/>
        <end position="774"/>
    </location>
</feature>
<dbReference type="GeneID" id="27666998"/>
<comment type="caution">
    <text evidence="6">The sequence shown here is derived from an EMBL/GenBank/DDBJ whole genome shotgun (WGS) entry which is preliminary data.</text>
</comment>
<dbReference type="KEGG" id="ssck:SPSK_04963"/>
<evidence type="ECO:0000256" key="2">
    <source>
        <dbReference type="ARBA" id="ARBA00022801"/>
    </source>
</evidence>
<feature type="region of interest" description="Disordered" evidence="3">
    <location>
        <begin position="1"/>
        <end position="29"/>
    </location>
</feature>
<evidence type="ECO:0000256" key="4">
    <source>
        <dbReference type="SAM" id="Phobius"/>
    </source>
</evidence>
<dbReference type="ESTHER" id="spos1-u7q2d2">
    <property type="family name" value="Fungal_carboxylesterase_lipase"/>
</dbReference>
<proteinExistence type="inferred from homology"/>
<dbReference type="SUPFAM" id="SSF53474">
    <property type="entry name" value="alpha/beta-Hydrolases"/>
    <property type="match status" value="1"/>
</dbReference>
<comment type="similarity">
    <text evidence="1">Belongs to the type-B carboxylesterase/lipase family.</text>
</comment>
<evidence type="ECO:0000313" key="6">
    <source>
        <dbReference type="EMBL" id="KJR80825.1"/>
    </source>
</evidence>
<dbReference type="VEuPathDB" id="FungiDB:SPSK_04963"/>
<evidence type="ECO:0000256" key="3">
    <source>
        <dbReference type="SAM" id="MobiDB-lite"/>
    </source>
</evidence>
<evidence type="ECO:0000259" key="5">
    <source>
        <dbReference type="Pfam" id="PF00135"/>
    </source>
</evidence>
<dbReference type="GO" id="GO:0016787">
    <property type="term" value="F:hydrolase activity"/>
    <property type="evidence" value="ECO:0007669"/>
    <property type="project" value="UniProtKB-KW"/>
</dbReference>
<dbReference type="InterPro" id="IPR019819">
    <property type="entry name" value="Carboxylesterase_B_CS"/>
</dbReference>
<feature type="transmembrane region" description="Helical" evidence="4">
    <location>
        <begin position="48"/>
        <end position="67"/>
    </location>
</feature>
<dbReference type="EMBL" id="AXCR01000012">
    <property type="protein sequence ID" value="KJR80825.1"/>
    <property type="molecule type" value="Genomic_DNA"/>
</dbReference>
<dbReference type="Gene3D" id="3.40.50.1820">
    <property type="entry name" value="alpha/beta hydrolase"/>
    <property type="match status" value="1"/>
</dbReference>
<name>A0A0F2LWF3_SPOSC</name>
<dbReference type="PANTHER" id="PTHR43142:SF3">
    <property type="entry name" value="PUTATIVE (AFU_ORTHOLOGUE AFUA_3G09070)-RELATED"/>
    <property type="match status" value="1"/>
</dbReference>
<evidence type="ECO:0000313" key="7">
    <source>
        <dbReference type="Proteomes" id="UP000033710"/>
    </source>
</evidence>
<organism evidence="6 7">
    <name type="scientific">Sporothrix schenckii 1099-18</name>
    <dbReference type="NCBI Taxonomy" id="1397361"/>
    <lineage>
        <taxon>Eukaryota</taxon>
        <taxon>Fungi</taxon>
        <taxon>Dikarya</taxon>
        <taxon>Ascomycota</taxon>
        <taxon>Pezizomycotina</taxon>
        <taxon>Sordariomycetes</taxon>
        <taxon>Sordariomycetidae</taxon>
        <taxon>Ophiostomatales</taxon>
        <taxon>Ophiostomataceae</taxon>
        <taxon>Sporothrix</taxon>
    </lineage>
</organism>
<protein>
    <recommendedName>
        <fullName evidence="5">Carboxylesterase type B domain-containing protein</fullName>
    </recommendedName>
</protein>
<dbReference type="AlphaFoldDB" id="A0A0F2LWF3"/>
<keyword evidence="4" id="KW-1133">Transmembrane helix</keyword>
<sequence>MDSRMAAASSPPASSGASTDSGEKAAELTAATPSRLSRYFATRRKRKMTALAFVILGIVAIAVAVPVTEHAKVSHRAQNTVISAASGVTLLVDNDLSGKQSSTGVGKRVLRKLHPLPSPPPTTRCKRRVTDIVMFAEADCKALGEELWGAGDSSTAAVKSIQPLLDYLVYLSQAGPTSRFWISATQDATGNSSSAAPASWRTVDASGNIAAFNGSEVVDRTNVTLSALCTQSAPYSNRSSVNTDPAWTVSVRASVDRPDNGANGVAQVVGLRDHNSFRFLGLRYAPQPVRFTYSTPYWNRTTSAAFNSTSTTNNTVLPIVNATKSGSACAQAGGVGSEDCLYLNVFTPYLPAPQHGSLSSPAASASTPGVAPALRPVMFWMHGGGLTGGTGSDPTNDGGNLASRGDVVVVTINYRLSTLGYLALDSEHGGLNGNYGLSDQILALDWVRDNIAAFGGDPERITILGQSAGAGSVRAMLASPLALGKFAAALLMSNLGGLNYGTSYSEYYTIDNVMNASSNAVLKAANCTTGGANSTTANSTAEAIVDCLRAIPAKKLVGLRAVARFIVVDGTYILSDQLQLGSVNTTDNNTTAPYKLMMGTMRDDGAPFIDFPSQQASLADATSAESTYLSSQGYKNISSDLFPIPTTNVNATLDLYNMSSRLSTDAVFRCVDEATVYAGLQSGIFDAAYYYEFDRSYQTTGWPGTNVCAPDATDARPFGDPSLPYFRCHSGELYYVFGNVARMGLPFRDDGDQPFSQYVLDSFAAFARTYSPNPDADFLTARGFTNTTAMVKASGAWTASTLAKGVSVRLLDWPASSQAKFREQPQCESLGLGLDYYL</sequence>
<dbReference type="OrthoDB" id="408631at2759"/>
<dbReference type="PROSITE" id="PS00941">
    <property type="entry name" value="CARBOXYLESTERASE_B_2"/>
    <property type="match status" value="1"/>
</dbReference>
<reference evidence="6 7" key="2">
    <citation type="journal article" date="2015" name="Eukaryot. Cell">
        <title>Asexual propagation of a virulent clone complex in a human and feline outbreak of sporotrichosis.</title>
        <authorList>
            <person name="Teixeira Mde M."/>
            <person name="Rodrigues A.M."/>
            <person name="Tsui C.K."/>
            <person name="de Almeida L.G."/>
            <person name="Van Diepeningen A.D."/>
            <person name="van den Ende B.G."/>
            <person name="Fernandes G.F."/>
            <person name="Kano R."/>
            <person name="Hamelin R.C."/>
            <person name="Lopes-Bezerra L.M."/>
            <person name="Vasconcelos A.T."/>
            <person name="de Hoog S."/>
            <person name="de Camargo Z.P."/>
            <person name="Felipe M.S."/>
        </authorList>
    </citation>
    <scope>NUCLEOTIDE SEQUENCE [LARGE SCALE GENOMIC DNA]</scope>
    <source>
        <strain evidence="6 7">1099-18</strain>
    </source>
</reference>
<evidence type="ECO:0000256" key="1">
    <source>
        <dbReference type="ARBA" id="ARBA00005964"/>
    </source>
</evidence>